<dbReference type="Proteomes" id="UP000576225">
    <property type="component" value="Unassembled WGS sequence"/>
</dbReference>
<protein>
    <recommendedName>
        <fullName evidence="8">Nucleoside diphosphate kinase</fullName>
        <ecNumber evidence="8">2.7.4.6</ecNumber>
    </recommendedName>
</protein>
<dbReference type="InterPro" id="IPR023005">
    <property type="entry name" value="Nucleoside_diP_kinase_AS"/>
</dbReference>
<dbReference type="Proteomes" id="UP000245959">
    <property type="component" value="Unassembled WGS sequence"/>
</dbReference>
<evidence type="ECO:0000313" key="12">
    <source>
        <dbReference type="Proteomes" id="UP000245959"/>
    </source>
</evidence>
<keyword evidence="5 8" id="KW-0418">Kinase</keyword>
<comment type="catalytic activity">
    <reaction evidence="8">
        <text>a 2'-deoxyribonucleoside 5'-diphosphate + ATP = a 2'-deoxyribonucleoside 5'-triphosphate + ADP</text>
        <dbReference type="Rhea" id="RHEA:44640"/>
        <dbReference type="ChEBI" id="CHEBI:30616"/>
        <dbReference type="ChEBI" id="CHEBI:61560"/>
        <dbReference type="ChEBI" id="CHEBI:73316"/>
        <dbReference type="ChEBI" id="CHEBI:456216"/>
        <dbReference type="EC" id="2.7.4.6"/>
    </reaction>
</comment>
<evidence type="ECO:0000256" key="5">
    <source>
        <dbReference type="ARBA" id="ARBA00022777"/>
    </source>
</evidence>
<dbReference type="SMART" id="SM00562">
    <property type="entry name" value="NDK"/>
    <property type="match status" value="1"/>
</dbReference>
<evidence type="ECO:0000313" key="13">
    <source>
        <dbReference type="Proteomes" id="UP000576225"/>
    </source>
</evidence>
<dbReference type="GO" id="GO:0004550">
    <property type="term" value="F:nucleoside diphosphate kinase activity"/>
    <property type="evidence" value="ECO:0007669"/>
    <property type="project" value="UniProtKB-EC"/>
</dbReference>
<dbReference type="EMBL" id="JABAEW010000022">
    <property type="protein sequence ID" value="NMD87334.1"/>
    <property type="molecule type" value="Genomic_DNA"/>
</dbReference>
<dbReference type="GO" id="GO:0005524">
    <property type="term" value="F:ATP binding"/>
    <property type="evidence" value="ECO:0007669"/>
    <property type="project" value="UniProtKB-KW"/>
</dbReference>
<dbReference type="Gene3D" id="3.30.70.141">
    <property type="entry name" value="Nucleoside diphosphate kinase-like domain"/>
    <property type="match status" value="2"/>
</dbReference>
<comment type="caution">
    <text evidence="7">Lacks conserved residue(s) required for the propagation of feature annotation.</text>
</comment>
<feature type="domain" description="Nucleoside diphosphate kinase-like" evidence="9">
    <location>
        <begin position="185"/>
        <end position="380"/>
    </location>
</feature>
<name>A0A2U1AYR0_9BACT</name>
<evidence type="ECO:0000256" key="2">
    <source>
        <dbReference type="ARBA" id="ARBA00008142"/>
    </source>
</evidence>
<organism evidence="11 12">
    <name type="scientific">Victivallis vadensis</name>
    <dbReference type="NCBI Taxonomy" id="172901"/>
    <lineage>
        <taxon>Bacteria</taxon>
        <taxon>Pseudomonadati</taxon>
        <taxon>Lentisphaerota</taxon>
        <taxon>Lentisphaeria</taxon>
        <taxon>Victivallales</taxon>
        <taxon>Victivallaceae</taxon>
        <taxon>Victivallis</taxon>
    </lineage>
</organism>
<dbReference type="PANTHER" id="PTHR11349">
    <property type="entry name" value="NUCLEOSIDE DIPHOSPHATE KINASE"/>
    <property type="match status" value="1"/>
</dbReference>
<dbReference type="PROSITE" id="PS51374">
    <property type="entry name" value="NDPK_LIKE"/>
    <property type="match status" value="1"/>
</dbReference>
<evidence type="ECO:0000256" key="6">
    <source>
        <dbReference type="ARBA" id="ARBA00022840"/>
    </source>
</evidence>
<dbReference type="InterPro" id="IPR036850">
    <property type="entry name" value="NDK-like_dom_sf"/>
</dbReference>
<dbReference type="SUPFAM" id="SSF54919">
    <property type="entry name" value="Nucleoside diphosphate kinase, NDK"/>
    <property type="match status" value="2"/>
</dbReference>
<evidence type="ECO:0000256" key="7">
    <source>
        <dbReference type="PROSITE-ProRule" id="PRU00706"/>
    </source>
</evidence>
<evidence type="ECO:0000313" key="10">
    <source>
        <dbReference type="EMBL" id="NMD87334.1"/>
    </source>
</evidence>
<evidence type="ECO:0000259" key="9">
    <source>
        <dbReference type="SMART" id="SM00562"/>
    </source>
</evidence>
<keyword evidence="4 8" id="KW-0547">Nucleotide-binding</keyword>
<dbReference type="RefSeq" id="WP_116883987.1">
    <property type="nucleotide sequence ID" value="NZ_CABMMC010000088.1"/>
</dbReference>
<comment type="cofactor">
    <cofactor evidence="1">
        <name>Mg(2+)</name>
        <dbReference type="ChEBI" id="CHEBI:18420"/>
    </cofactor>
</comment>
<evidence type="ECO:0000256" key="4">
    <source>
        <dbReference type="ARBA" id="ARBA00022741"/>
    </source>
</evidence>
<comment type="caution">
    <text evidence="11">The sequence shown here is derived from an EMBL/GenBank/DDBJ whole genome shotgun (WGS) entry which is preliminary data.</text>
</comment>
<dbReference type="Pfam" id="PF00334">
    <property type="entry name" value="NDK"/>
    <property type="match status" value="2"/>
</dbReference>
<gene>
    <name evidence="11" type="ORF">C8D82_11338</name>
    <name evidence="10" type="ORF">HF882_12140</name>
</gene>
<accession>A0A2U1AYR0</accession>
<dbReference type="OrthoDB" id="9801161at2"/>
<comment type="similarity">
    <text evidence="2 7">Belongs to the NDK family.</text>
</comment>
<evidence type="ECO:0000256" key="1">
    <source>
        <dbReference type="ARBA" id="ARBA00001946"/>
    </source>
</evidence>
<evidence type="ECO:0000256" key="3">
    <source>
        <dbReference type="ARBA" id="ARBA00022679"/>
    </source>
</evidence>
<keyword evidence="6 8" id="KW-0067">ATP-binding</keyword>
<evidence type="ECO:0000313" key="11">
    <source>
        <dbReference type="EMBL" id="PVY41565.1"/>
    </source>
</evidence>
<reference evidence="10 13" key="2">
    <citation type="submission" date="2020-04" db="EMBL/GenBank/DDBJ databases">
        <authorList>
            <person name="Hitch T.C.A."/>
            <person name="Wylensek D."/>
            <person name="Clavel T."/>
        </authorList>
    </citation>
    <scope>NUCLEOTIDE SEQUENCE [LARGE SCALE GENOMIC DNA]</scope>
    <source>
        <strain evidence="10 13">COR2-253-APC-1A</strain>
    </source>
</reference>
<dbReference type="EMBL" id="QEKH01000013">
    <property type="protein sequence ID" value="PVY41565.1"/>
    <property type="molecule type" value="Genomic_DNA"/>
</dbReference>
<dbReference type="PROSITE" id="PS00469">
    <property type="entry name" value="NDPK"/>
    <property type="match status" value="1"/>
</dbReference>
<dbReference type="GeneID" id="78295294"/>
<dbReference type="EC" id="2.7.4.6" evidence="8"/>
<evidence type="ECO:0000256" key="8">
    <source>
        <dbReference type="RuleBase" id="RU004013"/>
    </source>
</evidence>
<keyword evidence="12" id="KW-1185">Reference proteome</keyword>
<proteinExistence type="inferred from homology"/>
<keyword evidence="3 8" id="KW-0808">Transferase</keyword>
<sequence>MATEVSYIIITPYSLLKSRTGGIIARLMSRTDLEFVGAQMLAFTREMAEKYAQSLEDAASHISSETGKLLSDYVLANFPPREDGRKERALMLLFRGEDACRKLTEITGRLSPYSPRCLSAGETLRDTYADLVEDKDNPSVVRYFEPAVLTPPNIYEAMVKLKMFADFASSSPNLIDNSLGSSPDDERTLVIIKPDNWRHPSSRPGNIIDMLSRTGLRIVGCKVHRMSVNDALEFYGPVQGALHSKLAPKIGEQAKELFEEHFHVKLDEKAQEKLTESVGVPYADDQFSQLIEFMSGRRPEDCNEFERQQQNSQAKCLVLIYEGPNAISKIRSVLGPTDPSKAPGGTVRRDFGSNVMVNTAHASDAPESVEREMKIIRIHQNSLASRIYEFLAEAQEEA</sequence>
<reference evidence="11 12" key="1">
    <citation type="submission" date="2018-04" db="EMBL/GenBank/DDBJ databases">
        <title>Genomic Encyclopedia of Type Strains, Phase IV (KMG-IV): sequencing the most valuable type-strain genomes for metagenomic binning, comparative biology and taxonomic classification.</title>
        <authorList>
            <person name="Goeker M."/>
        </authorList>
    </citation>
    <scope>NUCLEOTIDE SEQUENCE [LARGE SCALE GENOMIC DNA]</scope>
    <source>
        <strain evidence="11 12">DSM 14823</strain>
    </source>
</reference>
<dbReference type="InterPro" id="IPR034907">
    <property type="entry name" value="NDK-like_dom"/>
</dbReference>
<dbReference type="AlphaFoldDB" id="A0A2U1AYR0"/>